<keyword evidence="1" id="KW-0472">Membrane</keyword>
<dbReference type="EMBL" id="BK015115">
    <property type="protein sequence ID" value="DAD91550.1"/>
    <property type="molecule type" value="Genomic_DNA"/>
</dbReference>
<name>A0A8S5NA28_9CAUD</name>
<sequence>MKRFLKLFALSIWMLPQNILGFICFIGFLILDFFSGGDFNVVRYKNTGRVILLSSHQYAGVTLGFFSVLSYRDSIRYPRYFYKTLGHETGHFIQNEILGPLYTIVIAIPSVTWNIFQYLYHKVTGKTLDYYKFYPEKWADKLGRVIR</sequence>
<protein>
    <submittedName>
        <fullName evidence="2">Delta6-FADS-like protein</fullName>
    </submittedName>
</protein>
<reference evidence="2" key="1">
    <citation type="journal article" date="2021" name="Proc. Natl. Acad. Sci. U.S.A.">
        <title>A Catalog of Tens of Thousands of Viruses from Human Metagenomes Reveals Hidden Associations with Chronic Diseases.</title>
        <authorList>
            <person name="Tisza M.J."/>
            <person name="Buck C.B."/>
        </authorList>
    </citation>
    <scope>NUCLEOTIDE SEQUENCE</scope>
    <source>
        <strain evidence="2">Ctx322</strain>
    </source>
</reference>
<proteinExistence type="predicted"/>
<accession>A0A8S5NA28</accession>
<feature type="transmembrane region" description="Helical" evidence="1">
    <location>
        <begin position="7"/>
        <end position="30"/>
    </location>
</feature>
<organism evidence="2">
    <name type="scientific">Myoviridae sp. ctx322</name>
    <dbReference type="NCBI Taxonomy" id="2826711"/>
    <lineage>
        <taxon>Viruses</taxon>
        <taxon>Duplodnaviria</taxon>
        <taxon>Heunggongvirae</taxon>
        <taxon>Uroviricota</taxon>
        <taxon>Caudoviricetes</taxon>
    </lineage>
</organism>
<evidence type="ECO:0000313" key="2">
    <source>
        <dbReference type="EMBL" id="DAD91550.1"/>
    </source>
</evidence>
<keyword evidence="1" id="KW-0812">Transmembrane</keyword>
<feature type="transmembrane region" description="Helical" evidence="1">
    <location>
        <begin position="50"/>
        <end position="71"/>
    </location>
</feature>
<keyword evidence="1" id="KW-1133">Transmembrane helix</keyword>
<evidence type="ECO:0000256" key="1">
    <source>
        <dbReference type="SAM" id="Phobius"/>
    </source>
</evidence>